<accession>A0A6P8UDK1</accession>
<dbReference type="InterPro" id="IPR002156">
    <property type="entry name" value="RNaseH_domain"/>
</dbReference>
<organism evidence="2 3">
    <name type="scientific">Gymnodraco acuticeps</name>
    <name type="common">Antarctic dragonfish</name>
    <dbReference type="NCBI Taxonomy" id="8218"/>
    <lineage>
        <taxon>Eukaryota</taxon>
        <taxon>Metazoa</taxon>
        <taxon>Chordata</taxon>
        <taxon>Craniata</taxon>
        <taxon>Vertebrata</taxon>
        <taxon>Euteleostomi</taxon>
        <taxon>Actinopterygii</taxon>
        <taxon>Neopterygii</taxon>
        <taxon>Teleostei</taxon>
        <taxon>Neoteleostei</taxon>
        <taxon>Acanthomorphata</taxon>
        <taxon>Eupercaria</taxon>
        <taxon>Perciformes</taxon>
        <taxon>Notothenioidei</taxon>
        <taxon>Bathydraconidae</taxon>
        <taxon>Gymnodraco</taxon>
    </lineage>
</organism>
<dbReference type="GO" id="GO:0004523">
    <property type="term" value="F:RNA-DNA hybrid ribonuclease activity"/>
    <property type="evidence" value="ECO:0007669"/>
    <property type="project" value="InterPro"/>
</dbReference>
<dbReference type="GeneID" id="117548121"/>
<protein>
    <submittedName>
        <fullName evidence="3">Uncharacterized protein LOC117548121</fullName>
    </submittedName>
</protein>
<dbReference type="PANTHER" id="PTHR33064">
    <property type="entry name" value="POL PROTEIN"/>
    <property type="match status" value="1"/>
</dbReference>
<dbReference type="InterPro" id="IPR041577">
    <property type="entry name" value="RT_RNaseH_2"/>
</dbReference>
<dbReference type="InParanoid" id="A0A6P8UDK1"/>
<dbReference type="Gene3D" id="3.30.420.10">
    <property type="entry name" value="Ribonuclease H-like superfamily/Ribonuclease H"/>
    <property type="match status" value="1"/>
</dbReference>
<name>A0A6P8UDK1_GYMAC</name>
<dbReference type="PROSITE" id="PS50879">
    <property type="entry name" value="RNASE_H_1"/>
    <property type="match status" value="1"/>
</dbReference>
<dbReference type="GO" id="GO:0003676">
    <property type="term" value="F:nucleic acid binding"/>
    <property type="evidence" value="ECO:0007669"/>
    <property type="project" value="InterPro"/>
</dbReference>
<evidence type="ECO:0000313" key="3">
    <source>
        <dbReference type="RefSeq" id="XP_034075048.1"/>
    </source>
</evidence>
<dbReference type="AlphaFoldDB" id="A0A6P8UDK1"/>
<dbReference type="InterPro" id="IPR043128">
    <property type="entry name" value="Rev_trsase/Diguanyl_cyclase"/>
</dbReference>
<proteinExistence type="predicted"/>
<feature type="domain" description="RNase H type-1" evidence="1">
    <location>
        <begin position="294"/>
        <end position="362"/>
    </location>
</feature>
<dbReference type="Gene3D" id="3.10.20.370">
    <property type="match status" value="1"/>
</dbReference>
<keyword evidence="2" id="KW-1185">Reference proteome</keyword>
<dbReference type="FunFam" id="3.30.70.270:FF:000020">
    <property type="entry name" value="Transposon Tf2-6 polyprotein-like Protein"/>
    <property type="match status" value="1"/>
</dbReference>
<evidence type="ECO:0000259" key="1">
    <source>
        <dbReference type="PROSITE" id="PS50879"/>
    </source>
</evidence>
<sequence length="362" mass="39200">MICAPTAEQCEADTIALLMHLAAEGHKASLSKLQYVQRTVTFLGHVISGEGKTLSDKRIASLAALPKPVTKRQMMSFLGFCSYCRSFIPNYSPIELPLRTITHITGLKPTDHLIWTPEADEAFIKMKLALQSPPTLSLPDHTKPFTQAVDERHGCMTSVLLQDHGGKQRPVAYFSSKLDPVAAGLPKCLSAVAAAEKALNTSRDIVGYAPLTLLVPHAVSLILCEQRTSHLSAARYLRYHTCLLDMPNVYVKRCNTLNPASLMPLPEDGDEHDCVAELSIVCTPRPDLKDVPLTNADLILYVDGSASRDQGGTNRVGFSVVSDSAVLRSGPLPCHLSAQAAELIALTEACTFAEGKTTSDVR</sequence>
<dbReference type="Pfam" id="PF17919">
    <property type="entry name" value="RT_RNaseH_2"/>
    <property type="match status" value="1"/>
</dbReference>
<dbReference type="OrthoDB" id="8947436at2759"/>
<dbReference type="PANTHER" id="PTHR33064:SF37">
    <property type="entry name" value="RIBONUCLEASE H"/>
    <property type="match status" value="1"/>
</dbReference>
<dbReference type="InterPro" id="IPR036397">
    <property type="entry name" value="RNaseH_sf"/>
</dbReference>
<gene>
    <name evidence="3" type="primary">LOC117548121</name>
</gene>
<dbReference type="InterPro" id="IPR051320">
    <property type="entry name" value="Viral_Replic_Matur_Polypro"/>
</dbReference>
<dbReference type="KEGG" id="gacu:117548121"/>
<dbReference type="InterPro" id="IPR012337">
    <property type="entry name" value="RNaseH-like_sf"/>
</dbReference>
<evidence type="ECO:0000313" key="2">
    <source>
        <dbReference type="Proteomes" id="UP000515161"/>
    </source>
</evidence>
<dbReference type="SUPFAM" id="SSF56672">
    <property type="entry name" value="DNA/RNA polymerases"/>
    <property type="match status" value="1"/>
</dbReference>
<dbReference type="GO" id="GO:0006259">
    <property type="term" value="P:DNA metabolic process"/>
    <property type="evidence" value="ECO:0007669"/>
    <property type="project" value="UniProtKB-ARBA"/>
</dbReference>
<reference evidence="3" key="1">
    <citation type="submission" date="2025-08" db="UniProtKB">
        <authorList>
            <consortium name="RefSeq"/>
        </authorList>
    </citation>
    <scope>IDENTIFICATION</scope>
</reference>
<dbReference type="Proteomes" id="UP000515161">
    <property type="component" value="Unplaced"/>
</dbReference>
<dbReference type="SUPFAM" id="SSF53098">
    <property type="entry name" value="Ribonuclease H-like"/>
    <property type="match status" value="1"/>
</dbReference>
<dbReference type="InterPro" id="IPR043502">
    <property type="entry name" value="DNA/RNA_pol_sf"/>
</dbReference>
<dbReference type="Gene3D" id="3.30.70.270">
    <property type="match status" value="1"/>
</dbReference>
<dbReference type="RefSeq" id="XP_034075048.1">
    <property type="nucleotide sequence ID" value="XM_034219157.1"/>
</dbReference>